<keyword evidence="1" id="KW-0645">Protease</keyword>
<dbReference type="Proteomes" id="UP000256779">
    <property type="component" value="Unassembled WGS sequence"/>
</dbReference>
<name>A0A3D9L3V4_MARFU</name>
<proteinExistence type="predicted"/>
<keyword evidence="2" id="KW-1185">Reference proteome</keyword>
<dbReference type="EMBL" id="QREG01000011">
    <property type="protein sequence ID" value="RED97973.1"/>
    <property type="molecule type" value="Genomic_DNA"/>
</dbReference>
<dbReference type="InterPro" id="IPR008969">
    <property type="entry name" value="CarboxyPept-like_regulatory"/>
</dbReference>
<dbReference type="GO" id="GO:0004180">
    <property type="term" value="F:carboxypeptidase activity"/>
    <property type="evidence" value="ECO:0007669"/>
    <property type="project" value="UniProtKB-KW"/>
</dbReference>
<dbReference type="Pfam" id="PF13715">
    <property type="entry name" value="CarbopepD_reg_2"/>
    <property type="match status" value="1"/>
</dbReference>
<keyword evidence="1" id="KW-0378">Hydrolase</keyword>
<organism evidence="1 2">
    <name type="scientific">Marinoscillum furvescens DSM 4134</name>
    <dbReference type="NCBI Taxonomy" id="1122208"/>
    <lineage>
        <taxon>Bacteria</taxon>
        <taxon>Pseudomonadati</taxon>
        <taxon>Bacteroidota</taxon>
        <taxon>Cytophagia</taxon>
        <taxon>Cytophagales</taxon>
        <taxon>Reichenbachiellaceae</taxon>
        <taxon>Marinoscillum</taxon>
    </lineage>
</organism>
<protein>
    <submittedName>
        <fullName evidence="1">Carboxypeptidase-like protein</fullName>
    </submittedName>
</protein>
<accession>A0A3D9L3V4</accession>
<keyword evidence="1" id="KW-0121">Carboxypeptidase</keyword>
<gene>
    <name evidence="1" type="ORF">C7460_111114</name>
</gene>
<dbReference type="SUPFAM" id="SSF49464">
    <property type="entry name" value="Carboxypeptidase regulatory domain-like"/>
    <property type="match status" value="1"/>
</dbReference>
<reference evidence="1 2" key="1">
    <citation type="submission" date="2018-07" db="EMBL/GenBank/DDBJ databases">
        <title>Genomic Encyclopedia of Type Strains, Phase IV (KMG-IV): sequencing the most valuable type-strain genomes for metagenomic binning, comparative biology and taxonomic classification.</title>
        <authorList>
            <person name="Goeker M."/>
        </authorList>
    </citation>
    <scope>NUCLEOTIDE SEQUENCE [LARGE SCALE GENOMIC DNA]</scope>
    <source>
        <strain evidence="1 2">DSM 4134</strain>
    </source>
</reference>
<evidence type="ECO:0000313" key="2">
    <source>
        <dbReference type="Proteomes" id="UP000256779"/>
    </source>
</evidence>
<comment type="caution">
    <text evidence="1">The sequence shown here is derived from an EMBL/GenBank/DDBJ whole genome shotgun (WGS) entry which is preliminary data.</text>
</comment>
<sequence>MLKLGNCSIQFYLSLHMRWIVVIFLLGAVTVMGQHSVTGKVENEKEEAVGFCHVVNRSTGLGKVSDIHGNFKIMARRNDTLEISYVGHQTLTLPVTNDMLVNFVKVTLPIDTIQLPKITIYADRYYKVPLNIKGPAIHIPGVTITNPPDPIKPGDVTLGASGVGGVPVPAATIHGPITYFSKDEREKRAALEAYEETRETITYQKYIAQDSVRKKLSAIYGLDSAEYDQIIVQLHQQYPGIQKTYHPNEIWNWLLAYFERTVPFVKGY</sequence>
<dbReference type="OrthoDB" id="820054at2"/>
<evidence type="ECO:0000313" key="1">
    <source>
        <dbReference type="EMBL" id="RED97973.1"/>
    </source>
</evidence>
<dbReference type="AlphaFoldDB" id="A0A3D9L3V4"/>